<protein>
    <submittedName>
        <fullName evidence="1">Uncharacterized protein</fullName>
    </submittedName>
</protein>
<proteinExistence type="predicted"/>
<organism evidence="1 2">
    <name type="scientific">Huiozyma naganishii (strain ATCC MYA-139 / BCRC 22969 / CBS 8797 / KCTC 17520 / NBRC 10181 / NCYC 3082 / Yp74L-3)</name>
    <name type="common">Yeast</name>
    <name type="synonym">Kazachstania naganishii</name>
    <dbReference type="NCBI Taxonomy" id="1071383"/>
    <lineage>
        <taxon>Eukaryota</taxon>
        <taxon>Fungi</taxon>
        <taxon>Dikarya</taxon>
        <taxon>Ascomycota</taxon>
        <taxon>Saccharomycotina</taxon>
        <taxon>Saccharomycetes</taxon>
        <taxon>Saccharomycetales</taxon>
        <taxon>Saccharomycetaceae</taxon>
        <taxon>Huiozyma</taxon>
    </lineage>
</organism>
<dbReference type="AlphaFoldDB" id="J7S5F8"/>
<gene>
    <name evidence="1" type="primary">KNAG0D00720</name>
    <name evidence="1" type="ordered locus">KNAG_0D00720</name>
</gene>
<reference evidence="1 2" key="1">
    <citation type="journal article" date="2011" name="Proc. Natl. Acad. Sci. U.S.A.">
        <title>Evolutionary erosion of yeast sex chromosomes by mating-type switching accidents.</title>
        <authorList>
            <person name="Gordon J.L."/>
            <person name="Armisen D."/>
            <person name="Proux-Wera E."/>
            <person name="Oheigeartaigh S.S."/>
            <person name="Byrne K.P."/>
            <person name="Wolfe K.H."/>
        </authorList>
    </citation>
    <scope>NUCLEOTIDE SEQUENCE [LARGE SCALE GENOMIC DNA]</scope>
    <source>
        <strain evidence="2">ATCC MYA-139 / BCRC 22969 / CBS 8797 / CCRC 22969 / KCTC 17520 / NBRC 10181 / NCYC 3082</strain>
    </source>
</reference>
<accession>J7S5F8</accession>
<dbReference type="RefSeq" id="XP_022464070.1">
    <property type="nucleotide sequence ID" value="XM_022607479.1"/>
</dbReference>
<dbReference type="EMBL" id="HE978317">
    <property type="protein sequence ID" value="CCK69824.1"/>
    <property type="molecule type" value="Genomic_DNA"/>
</dbReference>
<dbReference type="GeneID" id="34525513"/>
<name>J7S5F8_HUIN7</name>
<dbReference type="HOGENOM" id="CLU_1845399_0_0_1"/>
<dbReference type="Proteomes" id="UP000006310">
    <property type="component" value="Chromosome 4"/>
</dbReference>
<dbReference type="KEGG" id="kng:KNAG_0D00720"/>
<reference evidence="2" key="2">
    <citation type="submission" date="2012-08" db="EMBL/GenBank/DDBJ databases">
        <title>Genome sequence of Kazachstania naganishii.</title>
        <authorList>
            <person name="Gordon J.L."/>
            <person name="Armisen D."/>
            <person name="Proux-Wera E."/>
            <person name="OhEigeartaigh S.S."/>
            <person name="Byrne K.P."/>
            <person name="Wolfe K.H."/>
        </authorList>
    </citation>
    <scope>NUCLEOTIDE SEQUENCE [LARGE SCALE GENOMIC DNA]</scope>
    <source>
        <strain evidence="2">ATCC MYA-139 / BCRC 22969 / CBS 8797 / CCRC 22969 / KCTC 17520 / NBRC 10181 / NCYC 3082</strain>
    </source>
</reference>
<evidence type="ECO:0000313" key="2">
    <source>
        <dbReference type="Proteomes" id="UP000006310"/>
    </source>
</evidence>
<evidence type="ECO:0000313" key="1">
    <source>
        <dbReference type="EMBL" id="CCK69824.1"/>
    </source>
</evidence>
<keyword evidence="2" id="KW-1185">Reference proteome</keyword>
<dbReference type="OrthoDB" id="4033322at2759"/>
<sequence>MSTSSFYSLEEQFGEEEDLFAFSVQQRGDMPSLSNSYNSKYEDSPASSYSSSLLPGGAQIVSIQQGSLQSLTYSNNYKLQSPGTIDDMIFDFDGEFSSGGLETQNVSDDQDPRGDTGAVDLDNFANVAQNNYRLWLSSV</sequence>